<protein>
    <submittedName>
        <fullName evidence="1">Uncharacterized protein</fullName>
    </submittedName>
</protein>
<accession>A0A5N5WXJ1</accession>
<dbReference type="Proteomes" id="UP000326565">
    <property type="component" value="Unassembled WGS sequence"/>
</dbReference>
<evidence type="ECO:0000313" key="2">
    <source>
        <dbReference type="Proteomes" id="UP000326565"/>
    </source>
</evidence>
<dbReference type="OrthoDB" id="4389629at2759"/>
<dbReference type="EMBL" id="ML732234">
    <property type="protein sequence ID" value="KAB8073049.1"/>
    <property type="molecule type" value="Genomic_DNA"/>
</dbReference>
<keyword evidence="2" id="KW-1185">Reference proteome</keyword>
<organism evidence="1 2">
    <name type="scientific">Aspergillus leporis</name>
    <dbReference type="NCBI Taxonomy" id="41062"/>
    <lineage>
        <taxon>Eukaryota</taxon>
        <taxon>Fungi</taxon>
        <taxon>Dikarya</taxon>
        <taxon>Ascomycota</taxon>
        <taxon>Pezizomycotina</taxon>
        <taxon>Eurotiomycetes</taxon>
        <taxon>Eurotiomycetidae</taxon>
        <taxon>Eurotiales</taxon>
        <taxon>Aspergillaceae</taxon>
        <taxon>Aspergillus</taxon>
        <taxon>Aspergillus subgen. Circumdati</taxon>
    </lineage>
</organism>
<proteinExistence type="predicted"/>
<dbReference type="AlphaFoldDB" id="A0A5N5WXJ1"/>
<evidence type="ECO:0000313" key="1">
    <source>
        <dbReference type="EMBL" id="KAB8073049.1"/>
    </source>
</evidence>
<gene>
    <name evidence="1" type="ORF">BDV29DRAFT_157960</name>
</gene>
<sequence>MPSYDWSNRTVKICGNFYKISEQWNEYDDDQEEWMAHPQGDIYYIVMSTVAGEDVSEIAESLTDAQISSIRRQATQTLE</sequence>
<reference evidence="1 2" key="1">
    <citation type="submission" date="2019-04" db="EMBL/GenBank/DDBJ databases">
        <title>Friends and foes A comparative genomics study of 23 Aspergillus species from section Flavi.</title>
        <authorList>
            <consortium name="DOE Joint Genome Institute"/>
            <person name="Kjaerbolling I."/>
            <person name="Vesth T."/>
            <person name="Frisvad J.C."/>
            <person name="Nybo J.L."/>
            <person name="Theobald S."/>
            <person name="Kildgaard S."/>
            <person name="Isbrandt T."/>
            <person name="Kuo A."/>
            <person name="Sato A."/>
            <person name="Lyhne E.K."/>
            <person name="Kogle M.E."/>
            <person name="Wiebenga A."/>
            <person name="Kun R.S."/>
            <person name="Lubbers R.J."/>
            <person name="Makela M.R."/>
            <person name="Barry K."/>
            <person name="Chovatia M."/>
            <person name="Clum A."/>
            <person name="Daum C."/>
            <person name="Haridas S."/>
            <person name="He G."/>
            <person name="LaButti K."/>
            <person name="Lipzen A."/>
            <person name="Mondo S."/>
            <person name="Riley R."/>
            <person name="Salamov A."/>
            <person name="Simmons B.A."/>
            <person name="Magnuson J.K."/>
            <person name="Henrissat B."/>
            <person name="Mortensen U.H."/>
            <person name="Larsen T.O."/>
            <person name="Devries R.P."/>
            <person name="Grigoriev I.V."/>
            <person name="Machida M."/>
            <person name="Baker S.E."/>
            <person name="Andersen M.R."/>
        </authorList>
    </citation>
    <scope>NUCLEOTIDE SEQUENCE [LARGE SCALE GENOMIC DNA]</scope>
    <source>
        <strain evidence="1 2">CBS 151.66</strain>
    </source>
</reference>
<name>A0A5N5WXJ1_9EURO</name>